<proteinExistence type="predicted"/>
<dbReference type="AlphaFoldDB" id="A0A1H2RPI6"/>
<dbReference type="EMBL" id="FNNZ01000002">
    <property type="protein sequence ID" value="SDW21366.1"/>
    <property type="molecule type" value="Genomic_DNA"/>
</dbReference>
<sequence>MNHLDKRQVCYVVTTQARMTFSLALVQQAWKNRENKSEAPIPEAPAFGKA</sequence>
<reference evidence="2" key="1">
    <citation type="submission" date="2016-10" db="EMBL/GenBank/DDBJ databases">
        <authorList>
            <person name="Varghese N."/>
            <person name="Submissions S."/>
        </authorList>
    </citation>
    <scope>NUCLEOTIDE SEQUENCE [LARGE SCALE GENOMIC DNA]</scope>
    <source>
        <strain evidence="2">DSM 217</strain>
    </source>
</reference>
<dbReference type="Proteomes" id="UP000198816">
    <property type="component" value="Unassembled WGS sequence"/>
</dbReference>
<protein>
    <submittedName>
        <fullName evidence="1">Uncharacterized protein</fullName>
    </submittedName>
</protein>
<keyword evidence="2" id="KW-1185">Reference proteome</keyword>
<name>A0A1H2RPI6_THIRO</name>
<evidence type="ECO:0000313" key="2">
    <source>
        <dbReference type="Proteomes" id="UP000198816"/>
    </source>
</evidence>
<evidence type="ECO:0000313" key="1">
    <source>
        <dbReference type="EMBL" id="SDW21366.1"/>
    </source>
</evidence>
<dbReference type="STRING" id="1058.SAMN05421783_102122"/>
<organism evidence="1 2">
    <name type="scientific">Thiocapsa roseopersicina</name>
    <dbReference type="NCBI Taxonomy" id="1058"/>
    <lineage>
        <taxon>Bacteria</taxon>
        <taxon>Pseudomonadati</taxon>
        <taxon>Pseudomonadota</taxon>
        <taxon>Gammaproteobacteria</taxon>
        <taxon>Chromatiales</taxon>
        <taxon>Chromatiaceae</taxon>
        <taxon>Thiocapsa</taxon>
    </lineage>
</organism>
<accession>A0A1H2RPI6</accession>
<gene>
    <name evidence="1" type="ORF">SAMN05421783_102122</name>
</gene>